<comment type="caution">
    <text evidence="1">The sequence shown here is derived from an EMBL/GenBank/DDBJ whole genome shotgun (WGS) entry which is preliminary data.</text>
</comment>
<dbReference type="Gene3D" id="1.10.150.20">
    <property type="entry name" value="5' to 3' exonuclease, C-terminal subdomain"/>
    <property type="match status" value="1"/>
</dbReference>
<sequence length="139" mass="15500">MSHDKERMILDCEVVRRTPLADGGEILELLATGVKAGTIVKLHIAPNQGPLRPAKSPFLMRLDELVWPPRVRDAFRNEDVHFVGDLCRISADDLRRNPRIGARSIALIEKTLASFGLKLGEEISETAEVYIHPVAPAWL</sequence>
<organism evidence="1 2">
    <name type="scientific">Asticcacaulis aquaticus</name>
    <dbReference type="NCBI Taxonomy" id="2984212"/>
    <lineage>
        <taxon>Bacteria</taxon>
        <taxon>Pseudomonadati</taxon>
        <taxon>Pseudomonadota</taxon>
        <taxon>Alphaproteobacteria</taxon>
        <taxon>Caulobacterales</taxon>
        <taxon>Caulobacteraceae</taxon>
        <taxon>Asticcacaulis</taxon>
    </lineage>
</organism>
<evidence type="ECO:0000313" key="1">
    <source>
        <dbReference type="EMBL" id="MDC7684467.1"/>
    </source>
</evidence>
<dbReference type="EMBL" id="JAQQKX010000012">
    <property type="protein sequence ID" value="MDC7684467.1"/>
    <property type="molecule type" value="Genomic_DNA"/>
</dbReference>
<evidence type="ECO:0000313" key="2">
    <source>
        <dbReference type="Proteomes" id="UP001214854"/>
    </source>
</evidence>
<dbReference type="SUPFAM" id="SSF47789">
    <property type="entry name" value="C-terminal domain of RNA polymerase alpha subunit"/>
    <property type="match status" value="1"/>
</dbReference>
<protein>
    <submittedName>
        <fullName evidence="1">Uncharacterized protein</fullName>
    </submittedName>
</protein>
<gene>
    <name evidence="1" type="ORF">PQU92_14370</name>
</gene>
<proteinExistence type="predicted"/>
<reference evidence="1 2" key="1">
    <citation type="submission" date="2023-01" db="EMBL/GenBank/DDBJ databases">
        <title>Novel species of the genus Asticcacaulis isolated from rivers.</title>
        <authorList>
            <person name="Lu H."/>
        </authorList>
    </citation>
    <scope>NUCLEOTIDE SEQUENCE [LARGE SCALE GENOMIC DNA]</scope>
    <source>
        <strain evidence="1 2">BYS171W</strain>
    </source>
</reference>
<accession>A0ABT5HWK2</accession>
<dbReference type="RefSeq" id="WP_272748940.1">
    <property type="nucleotide sequence ID" value="NZ_JAQQKX010000012.1"/>
</dbReference>
<dbReference type="Proteomes" id="UP001214854">
    <property type="component" value="Unassembled WGS sequence"/>
</dbReference>
<name>A0ABT5HWK2_9CAUL</name>
<keyword evidence="2" id="KW-1185">Reference proteome</keyword>